<evidence type="ECO:0000256" key="1">
    <source>
        <dbReference type="ARBA" id="ARBA00023604"/>
    </source>
</evidence>
<evidence type="ECO:0000313" key="4">
    <source>
        <dbReference type="Proteomes" id="UP000198406"/>
    </source>
</evidence>
<keyword evidence="2" id="KW-0732">Signal</keyword>
<comment type="caution">
    <text evidence="3">The sequence shown here is derived from an EMBL/GenBank/DDBJ whole genome shotgun (WGS) entry which is preliminary data.</text>
</comment>
<dbReference type="PANTHER" id="PTHR34598:SF3">
    <property type="entry name" value="OXIDOREDUCTASE AN1597"/>
    <property type="match status" value="1"/>
</dbReference>
<accession>A0A1Z5JWE8</accession>
<keyword evidence="4" id="KW-1185">Reference proteome</keyword>
<feature type="signal peptide" evidence="2">
    <location>
        <begin position="1"/>
        <end position="20"/>
    </location>
</feature>
<dbReference type="NCBIfam" id="NF041278">
    <property type="entry name" value="CmcJ_NvfI_EfuI"/>
    <property type="match status" value="1"/>
</dbReference>
<sequence>MSVVIIKYILFPSLLCCAKGYPVMQRSQARPVFAEHDSSLLERIPAVMQYVTPETQIAHIYRDTSGADEGFQNVEWQGYEVWIQNGRLQRPTLEKQAFALYQNVLPDNSIDFKDSKDVKERYYPLCEALLKNITGCSVVAAFDHNVRISGSNAEKLANGKGATVQQPLGVVHGDYTAVSAPRRLLGLASKSASSNDVRDEGAVLEESLVESAVSTKSRRYAIINIWRNIDRDNPVETNPLACIDAQTVFSEDWRTLHIHYKDRVGENILPCFSESHRWVYFPQMTHDEVLILKQWDSAGGLAQSKPDMEKVCSTCCLHSAFLEPKGLADKTPRQSIEVRCVCIW</sequence>
<dbReference type="EMBL" id="BDSP01000127">
    <property type="protein sequence ID" value="GAX18357.1"/>
    <property type="molecule type" value="Genomic_DNA"/>
</dbReference>
<dbReference type="Proteomes" id="UP000198406">
    <property type="component" value="Unassembled WGS sequence"/>
</dbReference>
<dbReference type="InterPro" id="IPR044053">
    <property type="entry name" value="AsaB-like"/>
</dbReference>
<dbReference type="PANTHER" id="PTHR34598">
    <property type="entry name" value="BLL6449 PROTEIN"/>
    <property type="match status" value="1"/>
</dbReference>
<protein>
    <submittedName>
        <fullName evidence="3">Uncharacterized protein</fullName>
    </submittedName>
</protein>
<name>A0A1Z5JWE8_FISSO</name>
<reference evidence="3 4" key="1">
    <citation type="journal article" date="2015" name="Plant Cell">
        <title>Oil accumulation by the oleaginous diatom Fistulifera solaris as revealed by the genome and transcriptome.</title>
        <authorList>
            <person name="Tanaka T."/>
            <person name="Maeda Y."/>
            <person name="Veluchamy A."/>
            <person name="Tanaka M."/>
            <person name="Abida H."/>
            <person name="Marechal E."/>
            <person name="Bowler C."/>
            <person name="Muto M."/>
            <person name="Sunaga Y."/>
            <person name="Tanaka M."/>
            <person name="Yoshino T."/>
            <person name="Taniguchi T."/>
            <person name="Fukuda Y."/>
            <person name="Nemoto M."/>
            <person name="Matsumoto M."/>
            <person name="Wong P.S."/>
            <person name="Aburatani S."/>
            <person name="Fujibuchi W."/>
        </authorList>
    </citation>
    <scope>NUCLEOTIDE SEQUENCE [LARGE SCALE GENOMIC DNA]</scope>
    <source>
        <strain evidence="3 4">JPCC DA0580</strain>
    </source>
</reference>
<feature type="chain" id="PRO_5012396578" evidence="2">
    <location>
        <begin position="21"/>
        <end position="344"/>
    </location>
</feature>
<dbReference type="OrthoDB" id="412788at2759"/>
<dbReference type="AlphaFoldDB" id="A0A1Z5JWE8"/>
<comment type="similarity">
    <text evidence="1">Belongs to the asaB hydroxylase/desaturase family.</text>
</comment>
<gene>
    <name evidence="3" type="ORF">FisN_23Hh251</name>
</gene>
<evidence type="ECO:0000256" key="2">
    <source>
        <dbReference type="SAM" id="SignalP"/>
    </source>
</evidence>
<dbReference type="GO" id="GO:0016491">
    <property type="term" value="F:oxidoreductase activity"/>
    <property type="evidence" value="ECO:0007669"/>
    <property type="project" value="InterPro"/>
</dbReference>
<organism evidence="3 4">
    <name type="scientific">Fistulifera solaris</name>
    <name type="common">Oleaginous diatom</name>
    <dbReference type="NCBI Taxonomy" id="1519565"/>
    <lineage>
        <taxon>Eukaryota</taxon>
        <taxon>Sar</taxon>
        <taxon>Stramenopiles</taxon>
        <taxon>Ochrophyta</taxon>
        <taxon>Bacillariophyta</taxon>
        <taxon>Bacillariophyceae</taxon>
        <taxon>Bacillariophycidae</taxon>
        <taxon>Naviculales</taxon>
        <taxon>Naviculaceae</taxon>
        <taxon>Fistulifera</taxon>
    </lineage>
</organism>
<proteinExistence type="inferred from homology"/>
<dbReference type="InParanoid" id="A0A1Z5JWE8"/>
<evidence type="ECO:0000313" key="3">
    <source>
        <dbReference type="EMBL" id="GAX18357.1"/>
    </source>
</evidence>